<evidence type="ECO:0000313" key="3">
    <source>
        <dbReference type="Proteomes" id="UP000621898"/>
    </source>
</evidence>
<name>A0ABQ2ZLT4_9GAMM</name>
<dbReference type="PROSITE" id="PS50035">
    <property type="entry name" value="PLD"/>
    <property type="match status" value="2"/>
</dbReference>
<dbReference type="InterPro" id="IPR001736">
    <property type="entry name" value="PLipase_D/transphosphatidylase"/>
</dbReference>
<feature type="domain" description="PLD phosphodiesterase" evidence="1">
    <location>
        <begin position="191"/>
        <end position="218"/>
    </location>
</feature>
<sequence length="545" mass="60020">MDARVTRWPFWIPFGEKDTHVKVKARHTGVIATLMMVGLLGACSTLRTDYVKQPSKALPPATTTPSGRYIRAEANQHVDESGFRLLTLSNNALMSRVALADHAQHSIDLQYYIFNNDATGRLVAQHLLAAADRGVRVRLLVDDISATNAIDMLDALDAHPNIEVRLFNPFHTRKPSLVSKTTQFLLDAHRLNRRMHNKSYIVDGNVAIVGGRNIGDAYFDASNDTNFRDLDLIAIGPVVKQASHAFDEYWNCDAALPVQAFQGKHASHYDLAQLRVDLGRDARKFAQSDYAQATLDKLPNGPSGDRPGAWFWGSATLVADQPAKIDASKEETRALRIGPQIKSMTDQAKQDVLLISPYFIPGDDGTHYLTDMVSRGVTVKVLTNSLASTDEAAVHAGYSRYRRALLEGGVQLYELRPAAASGEQPATSKGTSSGVGLHAKAIVVDGQLVFIGSMNMDQRSKLLNTEMGLIVDCPALAVAVTNFFDTAIQPNSAYHVTLSEPHGGRMQWQDSENGKLVNYHRDPKASTKRRLEVYMLRFMPIEGML</sequence>
<dbReference type="Proteomes" id="UP000621898">
    <property type="component" value="Unassembled WGS sequence"/>
</dbReference>
<reference evidence="3" key="1">
    <citation type="journal article" date="2019" name="Int. J. Syst. Evol. Microbiol.">
        <title>The Global Catalogue of Microorganisms (GCM) 10K type strain sequencing project: providing services to taxonomists for standard genome sequencing and annotation.</title>
        <authorList>
            <consortium name="The Broad Institute Genomics Platform"/>
            <consortium name="The Broad Institute Genome Sequencing Center for Infectious Disease"/>
            <person name="Wu L."/>
            <person name="Ma J."/>
        </authorList>
    </citation>
    <scope>NUCLEOTIDE SEQUENCE [LARGE SCALE GENOMIC DNA]</scope>
    <source>
        <strain evidence="3">KCTC 22232</strain>
    </source>
</reference>
<feature type="domain" description="PLD phosphodiesterase" evidence="1">
    <location>
        <begin position="433"/>
        <end position="460"/>
    </location>
</feature>
<keyword evidence="3" id="KW-1185">Reference proteome</keyword>
<dbReference type="InterPro" id="IPR025202">
    <property type="entry name" value="PLD-like_dom"/>
</dbReference>
<comment type="caution">
    <text evidence="2">The sequence shown here is derived from an EMBL/GenBank/DDBJ whole genome shotgun (WGS) entry which is preliminary data.</text>
</comment>
<dbReference type="PANTHER" id="PTHR21248">
    <property type="entry name" value="CARDIOLIPIN SYNTHASE"/>
    <property type="match status" value="1"/>
</dbReference>
<accession>A0ABQ2ZLT4</accession>
<dbReference type="PANTHER" id="PTHR21248:SF12">
    <property type="entry name" value="CARDIOLIPIN SYNTHASE C"/>
    <property type="match status" value="1"/>
</dbReference>
<evidence type="ECO:0000259" key="1">
    <source>
        <dbReference type="PROSITE" id="PS50035"/>
    </source>
</evidence>
<dbReference type="Pfam" id="PF13091">
    <property type="entry name" value="PLDc_2"/>
    <property type="match status" value="2"/>
</dbReference>
<dbReference type="SMART" id="SM00155">
    <property type="entry name" value="PLDc"/>
    <property type="match status" value="2"/>
</dbReference>
<gene>
    <name evidence="2" type="ORF">GCM10008098_07540</name>
</gene>
<dbReference type="CDD" id="cd09111">
    <property type="entry name" value="PLDc_ymdC_like_1"/>
    <property type="match status" value="1"/>
</dbReference>
<dbReference type="Gene3D" id="3.30.870.10">
    <property type="entry name" value="Endonuclease Chain A"/>
    <property type="match status" value="2"/>
</dbReference>
<protein>
    <submittedName>
        <fullName evidence="2">Phospholipase D family protein</fullName>
    </submittedName>
</protein>
<evidence type="ECO:0000313" key="2">
    <source>
        <dbReference type="EMBL" id="GGY18139.1"/>
    </source>
</evidence>
<dbReference type="SUPFAM" id="SSF56024">
    <property type="entry name" value="Phospholipase D/nuclease"/>
    <property type="match status" value="2"/>
</dbReference>
<dbReference type="EMBL" id="BMXT01000001">
    <property type="protein sequence ID" value="GGY18139.1"/>
    <property type="molecule type" value="Genomic_DNA"/>
</dbReference>
<dbReference type="CDD" id="cd09113">
    <property type="entry name" value="PLDc_ymdC_like_2"/>
    <property type="match status" value="1"/>
</dbReference>
<organism evidence="2 3">
    <name type="scientific">Rhodanobacter panaciterrae</name>
    <dbReference type="NCBI Taxonomy" id="490572"/>
    <lineage>
        <taxon>Bacteria</taxon>
        <taxon>Pseudomonadati</taxon>
        <taxon>Pseudomonadota</taxon>
        <taxon>Gammaproteobacteria</taxon>
        <taxon>Lysobacterales</taxon>
        <taxon>Rhodanobacteraceae</taxon>
        <taxon>Rhodanobacter</taxon>
    </lineage>
</organism>
<proteinExistence type="predicted"/>